<dbReference type="Proteomes" id="UP000186216">
    <property type="component" value="Unassembled WGS sequence"/>
</dbReference>
<evidence type="ECO:0000256" key="3">
    <source>
        <dbReference type="ARBA" id="ARBA00022729"/>
    </source>
</evidence>
<evidence type="ECO:0000256" key="2">
    <source>
        <dbReference type="ARBA" id="ARBA00005722"/>
    </source>
</evidence>
<evidence type="ECO:0000256" key="1">
    <source>
        <dbReference type="ARBA" id="ARBA00004442"/>
    </source>
</evidence>
<evidence type="ECO:0000313" key="8">
    <source>
        <dbReference type="Proteomes" id="UP000186216"/>
    </source>
</evidence>
<keyword evidence="5" id="KW-0998">Cell outer membrane</keyword>
<accession>A0AA45W2Y3</accession>
<comment type="similarity">
    <text evidence="2">Belongs to the MipA/OmpV family.</text>
</comment>
<evidence type="ECO:0000313" key="7">
    <source>
        <dbReference type="EMBL" id="SIS71286.1"/>
    </source>
</evidence>
<dbReference type="AlphaFoldDB" id="A0AA45W2Y3"/>
<organism evidence="7 8">
    <name type="scientific">Paracoccus saliphilus</name>
    <dbReference type="NCBI Taxonomy" id="405559"/>
    <lineage>
        <taxon>Bacteria</taxon>
        <taxon>Pseudomonadati</taxon>
        <taxon>Pseudomonadota</taxon>
        <taxon>Alphaproteobacteria</taxon>
        <taxon>Rhodobacterales</taxon>
        <taxon>Paracoccaceae</taxon>
        <taxon>Paracoccus</taxon>
    </lineage>
</organism>
<keyword evidence="6" id="KW-0812">Transmembrane</keyword>
<feature type="transmembrane region" description="Helical" evidence="6">
    <location>
        <begin position="42"/>
        <end position="58"/>
    </location>
</feature>
<evidence type="ECO:0000256" key="5">
    <source>
        <dbReference type="ARBA" id="ARBA00023237"/>
    </source>
</evidence>
<comment type="caution">
    <text evidence="7">The sequence shown here is derived from an EMBL/GenBank/DDBJ whole genome shotgun (WGS) entry which is preliminary data.</text>
</comment>
<keyword evidence="6" id="KW-1133">Transmembrane helix</keyword>
<dbReference type="EMBL" id="FTOU01000003">
    <property type="protein sequence ID" value="SIS71286.1"/>
    <property type="molecule type" value="Genomic_DNA"/>
</dbReference>
<evidence type="ECO:0000256" key="4">
    <source>
        <dbReference type="ARBA" id="ARBA00023136"/>
    </source>
</evidence>
<dbReference type="GO" id="GO:0009279">
    <property type="term" value="C:cell outer membrane"/>
    <property type="evidence" value="ECO:0007669"/>
    <property type="project" value="UniProtKB-SubCell"/>
</dbReference>
<dbReference type="PANTHER" id="PTHR38776:SF1">
    <property type="entry name" value="MLTA-INTERACTING PROTEIN-RELATED"/>
    <property type="match status" value="1"/>
</dbReference>
<dbReference type="PANTHER" id="PTHR38776">
    <property type="entry name" value="MLTA-INTERACTING PROTEIN-RELATED"/>
    <property type="match status" value="1"/>
</dbReference>
<keyword evidence="4 6" id="KW-0472">Membrane</keyword>
<evidence type="ECO:0000256" key="6">
    <source>
        <dbReference type="SAM" id="Phobius"/>
    </source>
</evidence>
<dbReference type="InterPro" id="IPR010583">
    <property type="entry name" value="MipA"/>
</dbReference>
<gene>
    <name evidence="7" type="ORF">SAMN05421772_103190</name>
</gene>
<keyword evidence="3" id="KW-0732">Signal</keyword>
<name>A0AA45W2Y3_9RHOB</name>
<protein>
    <submittedName>
        <fullName evidence="7">Outer membrane protein</fullName>
    </submittedName>
</protein>
<comment type="subcellular location">
    <subcellularLocation>
        <location evidence="1">Cell outer membrane</location>
    </subcellularLocation>
</comment>
<proteinExistence type="inferred from homology"/>
<sequence>MRITQNCDMEGVTTACALRRFATSESVLTLPTRNPDRSMKRLLAIALLAMPMATAAAAQDFSVDLGLGVTGKPVYPGAEDAEATPWLIWRNARFGAAGEGEKQGFSVSPSFGMVGERKPEDDAALAGTDKIERAYELGGKVSYGAGPVTAYGSVRKGFEGHTGLTGELGAKYRTDLSDRITLWSGLELGYGDSDYNNTYFGVSPAEEIAREYGEYKPGGGINSAAVKFQARYAINDKTAILGEVEYGKLIGDAGDSPIVQEEWQPSLRLGVVRRFSFGF</sequence>
<reference evidence="7 8" key="1">
    <citation type="submission" date="2017-01" db="EMBL/GenBank/DDBJ databases">
        <authorList>
            <person name="Varghese N."/>
            <person name="Submissions S."/>
        </authorList>
    </citation>
    <scope>NUCLEOTIDE SEQUENCE [LARGE SCALE GENOMIC DNA]</scope>
    <source>
        <strain evidence="7 8">DSM 18447</strain>
    </source>
</reference>
<dbReference type="Pfam" id="PF06629">
    <property type="entry name" value="MipA"/>
    <property type="match status" value="1"/>
</dbReference>